<dbReference type="GO" id="GO:0004134">
    <property type="term" value="F:4-alpha-glucanotransferase activity"/>
    <property type="evidence" value="ECO:0007669"/>
    <property type="project" value="UniProtKB-EC"/>
</dbReference>
<name>A0A239GFF0_9ACTN</name>
<dbReference type="Gene3D" id="3.20.20.80">
    <property type="entry name" value="Glycosidases"/>
    <property type="match status" value="1"/>
</dbReference>
<dbReference type="RefSeq" id="WP_089243938.1">
    <property type="nucleotide sequence ID" value="NZ_FZPH01000001.1"/>
</dbReference>
<comment type="similarity">
    <text evidence="2 10">Belongs to the disproportionating enzyme family.</text>
</comment>
<gene>
    <name evidence="11" type="ORF">SAMN05421812_101375</name>
</gene>
<protein>
    <recommendedName>
        <fullName evidence="4 10">4-alpha-glucanotransferase</fullName>
        <ecNumber evidence="3 10">2.4.1.25</ecNumber>
    </recommendedName>
    <alternativeName>
        <fullName evidence="8 10">Amylomaltase</fullName>
    </alternativeName>
    <alternativeName>
        <fullName evidence="9 10">Disproportionating enzyme</fullName>
    </alternativeName>
</protein>
<evidence type="ECO:0000313" key="12">
    <source>
        <dbReference type="Proteomes" id="UP000198362"/>
    </source>
</evidence>
<keyword evidence="5 10" id="KW-0328">Glycosyltransferase</keyword>
<dbReference type="GO" id="GO:0005975">
    <property type="term" value="P:carbohydrate metabolic process"/>
    <property type="evidence" value="ECO:0007669"/>
    <property type="project" value="InterPro"/>
</dbReference>
<evidence type="ECO:0000256" key="8">
    <source>
        <dbReference type="ARBA" id="ARBA00031423"/>
    </source>
</evidence>
<evidence type="ECO:0000256" key="5">
    <source>
        <dbReference type="ARBA" id="ARBA00022676"/>
    </source>
</evidence>
<dbReference type="OrthoDB" id="9811841at2"/>
<evidence type="ECO:0000256" key="10">
    <source>
        <dbReference type="RuleBase" id="RU361207"/>
    </source>
</evidence>
<dbReference type="PANTHER" id="PTHR32438:SF5">
    <property type="entry name" value="4-ALPHA-GLUCANOTRANSFERASE DPE1, CHLOROPLASTIC_AMYLOPLASTIC"/>
    <property type="match status" value="1"/>
</dbReference>
<keyword evidence="6 10" id="KW-0808">Transferase</keyword>
<dbReference type="EC" id="2.4.1.25" evidence="3 10"/>
<dbReference type="SUPFAM" id="SSF51445">
    <property type="entry name" value="(Trans)glycosidases"/>
    <property type="match status" value="1"/>
</dbReference>
<dbReference type="Pfam" id="PF02446">
    <property type="entry name" value="Glyco_hydro_77"/>
    <property type="match status" value="1"/>
</dbReference>
<keyword evidence="7 10" id="KW-0119">Carbohydrate metabolism</keyword>
<proteinExistence type="inferred from homology"/>
<evidence type="ECO:0000256" key="2">
    <source>
        <dbReference type="ARBA" id="ARBA00005684"/>
    </source>
</evidence>
<accession>A0A239GFF0</accession>
<reference evidence="11 12" key="1">
    <citation type="submission" date="2017-06" db="EMBL/GenBank/DDBJ databases">
        <authorList>
            <person name="Kim H.J."/>
            <person name="Triplett B.A."/>
        </authorList>
    </citation>
    <scope>NUCLEOTIDE SEQUENCE [LARGE SCALE GENOMIC DNA]</scope>
    <source>
        <strain evidence="11 12">CGMCC 4.5593</strain>
    </source>
</reference>
<dbReference type="Proteomes" id="UP000198362">
    <property type="component" value="Unassembled WGS sequence"/>
</dbReference>
<sequence length="630" mass="68267">MERDLRRLAAAHGVVTAYDAADGRRTQVDRDIVVRVLGLLDVDATSPAAIRTALAAATTDRGLPPTIVVREGDRRDLRGTVTLEDGTTREVTELAGLPLGWHRLTVDHQQATLVVAPRRLPPPPAAWGWMVQLYALRSRTSWGMGDLGDLREFAGWAAGTGAGLVLLNPLHAIGPNHPVQASPYSPSSRRFANPLYIRVTDTVEYLQADPGLQAKVDALRPDDGELIDYDAVWTAKRTALELLYPGPQPADDPGLTAFATYCVLAEEHGTDWRQWPAGLRSPGNATADPRRVGFYVWLQRLCDQQLATAAEAARDMPVGIVHDLAVGVDPGGADGWQLGDVLAQGVRVGAPPDAFNQLGQDWGLAAWRPDRLAATGYAAYRDMLRALLRHGGGLRVDHVAGLSRLWWIPPGAGAAEGTYVRYDADAMFGILALEAHRAGAVVVGEDLGTVQPSVTRALRGRNMLGSTVLWFTRDGEAFVPPRAWPRTALATISTHDLPTAKGFLTEEHVRVRSRLGLLATGEDAERSRARADRQALIAMLRDAGLLSEEDDDSIVTAMHAALAASPARLITASLYDVLGETRQPNLPGTTDQYPNWRLPLPLSREEIQEHPGARATARLLAAARPPRRRD</sequence>
<dbReference type="AlphaFoldDB" id="A0A239GFF0"/>
<evidence type="ECO:0000313" key="11">
    <source>
        <dbReference type="EMBL" id="SNS67870.1"/>
    </source>
</evidence>
<dbReference type="PANTHER" id="PTHR32438">
    <property type="entry name" value="4-ALPHA-GLUCANOTRANSFERASE DPE1, CHLOROPLASTIC/AMYLOPLASTIC"/>
    <property type="match status" value="1"/>
</dbReference>
<evidence type="ECO:0000256" key="6">
    <source>
        <dbReference type="ARBA" id="ARBA00022679"/>
    </source>
</evidence>
<dbReference type="InterPro" id="IPR017853">
    <property type="entry name" value="GH"/>
</dbReference>
<organism evidence="11 12">
    <name type="scientific">Asanoa hainanensis</name>
    <dbReference type="NCBI Taxonomy" id="560556"/>
    <lineage>
        <taxon>Bacteria</taxon>
        <taxon>Bacillati</taxon>
        <taxon>Actinomycetota</taxon>
        <taxon>Actinomycetes</taxon>
        <taxon>Micromonosporales</taxon>
        <taxon>Micromonosporaceae</taxon>
        <taxon>Asanoa</taxon>
    </lineage>
</organism>
<evidence type="ECO:0000256" key="1">
    <source>
        <dbReference type="ARBA" id="ARBA00000439"/>
    </source>
</evidence>
<evidence type="ECO:0000256" key="9">
    <source>
        <dbReference type="ARBA" id="ARBA00031501"/>
    </source>
</evidence>
<keyword evidence="12" id="KW-1185">Reference proteome</keyword>
<comment type="catalytic activity">
    <reaction evidence="1 10">
        <text>Transfers a segment of a (1-&gt;4)-alpha-D-glucan to a new position in an acceptor, which may be glucose or a (1-&gt;4)-alpha-D-glucan.</text>
        <dbReference type="EC" id="2.4.1.25"/>
    </reaction>
</comment>
<dbReference type="EMBL" id="FZPH01000001">
    <property type="protein sequence ID" value="SNS67870.1"/>
    <property type="molecule type" value="Genomic_DNA"/>
</dbReference>
<dbReference type="NCBIfam" id="TIGR00217">
    <property type="entry name" value="malQ"/>
    <property type="match status" value="1"/>
</dbReference>
<evidence type="ECO:0000256" key="4">
    <source>
        <dbReference type="ARBA" id="ARBA00020295"/>
    </source>
</evidence>
<dbReference type="InterPro" id="IPR003385">
    <property type="entry name" value="Glyco_hydro_77"/>
</dbReference>
<evidence type="ECO:0000256" key="7">
    <source>
        <dbReference type="ARBA" id="ARBA00023277"/>
    </source>
</evidence>
<evidence type="ECO:0000256" key="3">
    <source>
        <dbReference type="ARBA" id="ARBA00012560"/>
    </source>
</evidence>